<evidence type="ECO:0000256" key="1">
    <source>
        <dbReference type="SAM" id="Phobius"/>
    </source>
</evidence>
<feature type="transmembrane region" description="Helical" evidence="1">
    <location>
        <begin position="123"/>
        <end position="148"/>
    </location>
</feature>
<accession>A0ABN3IDJ4</accession>
<evidence type="ECO:0000313" key="2">
    <source>
        <dbReference type="EMBL" id="GAA2401356.1"/>
    </source>
</evidence>
<feature type="transmembrane region" description="Helical" evidence="1">
    <location>
        <begin position="84"/>
        <end position="102"/>
    </location>
</feature>
<feature type="transmembrane region" description="Helical" evidence="1">
    <location>
        <begin position="463"/>
        <end position="482"/>
    </location>
</feature>
<keyword evidence="3" id="KW-1185">Reference proteome</keyword>
<feature type="transmembrane region" description="Helical" evidence="1">
    <location>
        <begin position="20"/>
        <end position="40"/>
    </location>
</feature>
<feature type="transmembrane region" description="Helical" evidence="1">
    <location>
        <begin position="344"/>
        <end position="366"/>
    </location>
</feature>
<proteinExistence type="predicted"/>
<keyword evidence="1" id="KW-0472">Membrane</keyword>
<feature type="transmembrane region" description="Helical" evidence="1">
    <location>
        <begin position="395"/>
        <end position="415"/>
    </location>
</feature>
<dbReference type="Proteomes" id="UP001501231">
    <property type="component" value="Unassembled WGS sequence"/>
</dbReference>
<feature type="transmembrane region" description="Helical" evidence="1">
    <location>
        <begin position="238"/>
        <end position="256"/>
    </location>
</feature>
<reference evidence="2 3" key="1">
    <citation type="journal article" date="2019" name="Int. J. Syst. Evol. Microbiol.">
        <title>The Global Catalogue of Microorganisms (GCM) 10K type strain sequencing project: providing services to taxonomists for standard genome sequencing and annotation.</title>
        <authorList>
            <consortium name="The Broad Institute Genomics Platform"/>
            <consortium name="The Broad Institute Genome Sequencing Center for Infectious Disease"/>
            <person name="Wu L."/>
            <person name="Ma J."/>
        </authorList>
    </citation>
    <scope>NUCLEOTIDE SEQUENCE [LARGE SCALE GENOMIC DNA]</scope>
    <source>
        <strain evidence="2 3">JCM 3325</strain>
    </source>
</reference>
<keyword evidence="1" id="KW-0812">Transmembrane</keyword>
<feature type="transmembrane region" description="Helical" evidence="1">
    <location>
        <begin position="435"/>
        <end position="456"/>
    </location>
</feature>
<feature type="transmembrane region" description="Helical" evidence="1">
    <location>
        <begin position="191"/>
        <end position="218"/>
    </location>
</feature>
<keyword evidence="1" id="KW-1133">Transmembrane helix</keyword>
<comment type="caution">
    <text evidence="2">The sequence shown here is derived from an EMBL/GenBank/DDBJ whole genome shotgun (WGS) entry which is preliminary data.</text>
</comment>
<feature type="transmembrane region" description="Helical" evidence="1">
    <location>
        <begin position="160"/>
        <end position="179"/>
    </location>
</feature>
<feature type="transmembrane region" description="Helical" evidence="1">
    <location>
        <begin position="508"/>
        <end position="526"/>
    </location>
</feature>
<protein>
    <submittedName>
        <fullName evidence="2">Exporter of polyketide antibiotics</fullName>
    </submittedName>
</protein>
<name>A0ABN3IDJ4_9ACTN</name>
<organism evidence="2 3">
    <name type="scientific">Actinomadura vinacea</name>
    <dbReference type="NCBI Taxonomy" id="115336"/>
    <lineage>
        <taxon>Bacteria</taxon>
        <taxon>Bacillati</taxon>
        <taxon>Actinomycetota</taxon>
        <taxon>Actinomycetes</taxon>
        <taxon>Streptosporangiales</taxon>
        <taxon>Thermomonosporaceae</taxon>
        <taxon>Actinomadura</taxon>
    </lineage>
</organism>
<gene>
    <name evidence="2" type="ORF">GCM10010191_05790</name>
</gene>
<sequence length="534" mass="55324">MTALVGTGGMVRLMLRRDRFLLPIWVLFLGLMPLNFVAAIEELAPTIADRVSYARTTGNNPTYLALYGPLNDIGVGGIVAQRSGFIPVMIALICALTVIRHTRTEEEAGRRELLGATVVGRGAALAAALLVTMAASVVIALLLVLGMAAQGLGFGGSLALGLQFALMGWVFAAVAGVAAQLSEGAGAARGIAIAVLGVSFVIRLAADVGGAGNGLSWLSWLSPLGWGNRLRAYGDEQWWVAALPLLLTALLVVAAARLSARRDVGAGLVPPRPGPATASPRLRGAFSLAWRLHSRPMYAWLAGFAALGVVFGGVAGGIEEMLNENPEVKDIFERLGGSGTLVDVFFSGIMNMVGLFAAGYAVSATLRLRSEETALRAEPLLATPLGRVRWVASHLAFALLGSAAALVVAGLAMGLTHGLNEGDVGGTVPKLVGAALIQLPAVWLLAAVAIAFFGLLPRLSAAGWGALALATLVTMFGSMLQFDQWLLDISPFTHIPKLPGAEVSPAPLVWMGAVVLALGAAGLAGFRRRDLTTG</sequence>
<dbReference type="EMBL" id="BAAARW010000002">
    <property type="protein sequence ID" value="GAA2401356.1"/>
    <property type="molecule type" value="Genomic_DNA"/>
</dbReference>
<dbReference type="RefSeq" id="WP_344586757.1">
    <property type="nucleotide sequence ID" value="NZ_BAAARW010000002.1"/>
</dbReference>
<feature type="transmembrane region" description="Helical" evidence="1">
    <location>
        <begin position="297"/>
        <end position="318"/>
    </location>
</feature>
<evidence type="ECO:0000313" key="3">
    <source>
        <dbReference type="Proteomes" id="UP001501231"/>
    </source>
</evidence>